<evidence type="ECO:0000313" key="3">
    <source>
        <dbReference type="EMBL" id="MFD2547244.1"/>
    </source>
</evidence>
<dbReference type="EMBL" id="JBHULR010000003">
    <property type="protein sequence ID" value="MFD2547244.1"/>
    <property type="molecule type" value="Genomic_DNA"/>
</dbReference>
<dbReference type="Pfam" id="PF19762">
    <property type="entry name" value="DUF6249"/>
    <property type="match status" value="1"/>
</dbReference>
<comment type="caution">
    <text evidence="3">The sequence shown here is derived from an EMBL/GenBank/DDBJ whole genome shotgun (WGS) entry which is preliminary data.</text>
</comment>
<keyword evidence="1" id="KW-1133">Transmembrane helix</keyword>
<accession>A0ABW5KE84</accession>
<organism evidence="3 4">
    <name type="scientific">Sphingobacterium suaedae</name>
    <dbReference type="NCBI Taxonomy" id="1686402"/>
    <lineage>
        <taxon>Bacteria</taxon>
        <taxon>Pseudomonadati</taxon>
        <taxon>Bacteroidota</taxon>
        <taxon>Sphingobacteriia</taxon>
        <taxon>Sphingobacteriales</taxon>
        <taxon>Sphingobacteriaceae</taxon>
        <taxon>Sphingobacterium</taxon>
    </lineage>
</organism>
<keyword evidence="1" id="KW-0472">Membrane</keyword>
<evidence type="ECO:0000259" key="2">
    <source>
        <dbReference type="Pfam" id="PF19762"/>
    </source>
</evidence>
<feature type="transmembrane region" description="Helical" evidence="1">
    <location>
        <begin position="86"/>
        <end position="105"/>
    </location>
</feature>
<dbReference type="RefSeq" id="WP_380901810.1">
    <property type="nucleotide sequence ID" value="NZ_JBHUEG010000007.1"/>
</dbReference>
<keyword evidence="1" id="KW-0812">Transmembrane</keyword>
<feature type="domain" description="DUF6249" evidence="2">
    <location>
        <begin position="7"/>
        <end position="106"/>
    </location>
</feature>
<feature type="transmembrane region" description="Helical" evidence="1">
    <location>
        <begin position="6"/>
        <end position="25"/>
    </location>
</feature>
<keyword evidence="4" id="KW-1185">Reference proteome</keyword>
<evidence type="ECO:0000256" key="1">
    <source>
        <dbReference type="SAM" id="Phobius"/>
    </source>
</evidence>
<evidence type="ECO:0000313" key="4">
    <source>
        <dbReference type="Proteomes" id="UP001597545"/>
    </source>
</evidence>
<name>A0ABW5KE84_9SPHI</name>
<protein>
    <submittedName>
        <fullName evidence="3">DUF6249 domain-containing protein</fullName>
    </submittedName>
</protein>
<sequence>MERLITFIAVLFILLLFGFLTWYFVHKARHKERILMIEKGIYTEKDKQLLKFPWLKLGIVILGLGLGLLLIGLLAKNGLLNGPGSIPIGILSIAGAVSLIIANYIERK</sequence>
<proteinExistence type="predicted"/>
<dbReference type="Proteomes" id="UP001597545">
    <property type="component" value="Unassembled WGS sequence"/>
</dbReference>
<feature type="transmembrane region" description="Helical" evidence="1">
    <location>
        <begin position="54"/>
        <end position="74"/>
    </location>
</feature>
<reference evidence="4" key="1">
    <citation type="journal article" date="2019" name="Int. J. Syst. Evol. Microbiol.">
        <title>The Global Catalogue of Microorganisms (GCM) 10K type strain sequencing project: providing services to taxonomists for standard genome sequencing and annotation.</title>
        <authorList>
            <consortium name="The Broad Institute Genomics Platform"/>
            <consortium name="The Broad Institute Genome Sequencing Center for Infectious Disease"/>
            <person name="Wu L."/>
            <person name="Ma J."/>
        </authorList>
    </citation>
    <scope>NUCLEOTIDE SEQUENCE [LARGE SCALE GENOMIC DNA]</scope>
    <source>
        <strain evidence="4">KCTC 42662</strain>
    </source>
</reference>
<dbReference type="InterPro" id="IPR046216">
    <property type="entry name" value="DUF6249"/>
</dbReference>
<gene>
    <name evidence="3" type="ORF">ACFSR5_06235</name>
</gene>